<accession>B4FKJ6</accession>
<sequence>MELERVKTSLPRGLKSPGVVICTEGYFENLKSPSGLEGIEVEMN</sequence>
<organism evidence="1">
    <name type="scientific">Zea mays</name>
    <name type="common">Maize</name>
    <dbReference type="NCBI Taxonomy" id="4577"/>
    <lineage>
        <taxon>Eukaryota</taxon>
        <taxon>Viridiplantae</taxon>
        <taxon>Streptophyta</taxon>
        <taxon>Embryophyta</taxon>
        <taxon>Tracheophyta</taxon>
        <taxon>Spermatophyta</taxon>
        <taxon>Magnoliopsida</taxon>
        <taxon>Liliopsida</taxon>
        <taxon>Poales</taxon>
        <taxon>Poaceae</taxon>
        <taxon>PACMAD clade</taxon>
        <taxon>Panicoideae</taxon>
        <taxon>Andropogonodae</taxon>
        <taxon>Andropogoneae</taxon>
        <taxon>Tripsacinae</taxon>
        <taxon>Zea</taxon>
    </lineage>
</organism>
<name>B4FKJ6_MAIZE</name>
<protein>
    <submittedName>
        <fullName evidence="1">Uncharacterized protein</fullName>
    </submittedName>
</protein>
<dbReference type="EMBL" id="BT037634">
    <property type="protein sequence ID" value="ACF82639.1"/>
    <property type="molecule type" value="mRNA"/>
</dbReference>
<dbReference type="AlphaFoldDB" id="B4FKJ6"/>
<proteinExistence type="evidence at transcript level"/>
<evidence type="ECO:0000313" key="1">
    <source>
        <dbReference type="EMBL" id="ACF82639.1"/>
    </source>
</evidence>
<reference evidence="1" key="1">
    <citation type="journal article" date="2009" name="PLoS Genet.">
        <title>Sequencing, mapping, and analysis of 27,455 maize full-length cDNAs.</title>
        <authorList>
            <person name="Soderlund C."/>
            <person name="Descour A."/>
            <person name="Kudrna D."/>
            <person name="Bomhoff M."/>
            <person name="Boyd L."/>
            <person name="Currie J."/>
            <person name="Angelova A."/>
            <person name="Collura K."/>
            <person name="Wissotski M."/>
            <person name="Ashley E."/>
            <person name="Morrow D."/>
            <person name="Fernandes J."/>
            <person name="Walbot V."/>
            <person name="Yu Y."/>
        </authorList>
    </citation>
    <scope>NUCLEOTIDE SEQUENCE</scope>
    <source>
        <strain evidence="1">B73</strain>
    </source>
</reference>